<evidence type="ECO:0000313" key="2">
    <source>
        <dbReference type="Proteomes" id="UP001139353"/>
    </source>
</evidence>
<organism evidence="1 2">
    <name type="scientific">Scleromatobacter humisilvae</name>
    <dbReference type="NCBI Taxonomy" id="2897159"/>
    <lineage>
        <taxon>Bacteria</taxon>
        <taxon>Pseudomonadati</taxon>
        <taxon>Pseudomonadota</taxon>
        <taxon>Betaproteobacteria</taxon>
        <taxon>Burkholderiales</taxon>
        <taxon>Sphaerotilaceae</taxon>
        <taxon>Scleromatobacter</taxon>
    </lineage>
</organism>
<sequence>MSRQIAIPAAPCADAERILPGYQFADAYKVQAIHGVDAIASTRMAFAHMPLWMRVLIGARNRLGRLVGLKPAPKGGFPVVRESPDQVILGFDDKHLDFRVVVGVGGGFATVTTIVRWHNAWGRAYLAAIMPFHRAIAARVIEGVA</sequence>
<reference evidence="1" key="1">
    <citation type="submission" date="2021-11" db="EMBL/GenBank/DDBJ databases">
        <title>BS-T2-15 a new species belonging to the Comamonadaceae family isolated from the soil of a French oak forest.</title>
        <authorList>
            <person name="Mieszkin S."/>
            <person name="Alain K."/>
        </authorList>
    </citation>
    <scope>NUCLEOTIDE SEQUENCE</scope>
    <source>
        <strain evidence="1">BS-T2-15</strain>
    </source>
</reference>
<protein>
    <submittedName>
        <fullName evidence="1">DUF2867 domain-containing protein</fullName>
    </submittedName>
</protein>
<dbReference type="AlphaFoldDB" id="A0A9X1YQ21"/>
<gene>
    <name evidence="1" type="ORF">LPC04_26535</name>
</gene>
<accession>A0A9X1YQ21</accession>
<proteinExistence type="predicted"/>
<keyword evidence="2" id="KW-1185">Reference proteome</keyword>
<dbReference type="Pfam" id="PF11066">
    <property type="entry name" value="DUF2867"/>
    <property type="match status" value="1"/>
</dbReference>
<evidence type="ECO:0000313" key="1">
    <source>
        <dbReference type="EMBL" id="MCK9689290.1"/>
    </source>
</evidence>
<comment type="caution">
    <text evidence="1">The sequence shown here is derived from an EMBL/GenBank/DDBJ whole genome shotgun (WGS) entry which is preliminary data.</text>
</comment>
<dbReference type="Proteomes" id="UP001139353">
    <property type="component" value="Unassembled WGS sequence"/>
</dbReference>
<dbReference type="EMBL" id="JAJLJH010000013">
    <property type="protein sequence ID" value="MCK9689290.1"/>
    <property type="molecule type" value="Genomic_DNA"/>
</dbReference>
<dbReference type="InterPro" id="IPR021295">
    <property type="entry name" value="DUF2867"/>
</dbReference>
<name>A0A9X1YQ21_9BURK</name>
<dbReference type="RefSeq" id="WP_275685341.1">
    <property type="nucleotide sequence ID" value="NZ_JAJLJH010000013.1"/>
</dbReference>